<gene>
    <name evidence="2" type="ORF">MARLIPOL_01450</name>
</gene>
<proteinExistence type="predicted"/>
<dbReference type="Proteomes" id="UP000016540">
    <property type="component" value="Unassembled WGS sequence"/>
</dbReference>
<evidence type="ECO:0000313" key="2">
    <source>
        <dbReference type="EMBL" id="EON93730.1"/>
    </source>
</evidence>
<dbReference type="PATRIC" id="fig|1318628.3.peg.285"/>
<dbReference type="Gene3D" id="3.30.750.24">
    <property type="entry name" value="STAS domain"/>
    <property type="match status" value="1"/>
</dbReference>
<dbReference type="RefSeq" id="WP_012136282.1">
    <property type="nucleotide sequence ID" value="NZ_KE007306.1"/>
</dbReference>
<dbReference type="OrthoDB" id="6371012at2"/>
<dbReference type="InterPro" id="IPR058548">
    <property type="entry name" value="MlaB-like_STAS"/>
</dbReference>
<evidence type="ECO:0000313" key="3">
    <source>
        <dbReference type="Proteomes" id="UP000016540"/>
    </source>
</evidence>
<reference evidence="2 3" key="1">
    <citation type="journal article" date="2013" name="Genome Announc.">
        <title>Draft Genome Sequence of the Moderately Halophilic Bacterium Marinobacter lipolyticus Strain SM19.</title>
        <authorList>
            <person name="Papke R.T."/>
            <person name="de la Haba R.R."/>
            <person name="Infante-Dominguez C."/>
            <person name="Perez D."/>
            <person name="Sanchez-Porro C."/>
            <person name="Lapierre P."/>
            <person name="Ventosa A."/>
        </authorList>
    </citation>
    <scope>NUCLEOTIDE SEQUENCE [LARGE SCALE GENOMIC DNA]</scope>
    <source>
        <strain evidence="2 3">SM19</strain>
    </source>
</reference>
<organism evidence="2 3">
    <name type="scientific">Marinobacter lipolyticus SM19</name>
    <dbReference type="NCBI Taxonomy" id="1318628"/>
    <lineage>
        <taxon>Bacteria</taxon>
        <taxon>Pseudomonadati</taxon>
        <taxon>Pseudomonadota</taxon>
        <taxon>Gammaproteobacteria</taxon>
        <taxon>Pseudomonadales</taxon>
        <taxon>Marinobacteraceae</taxon>
        <taxon>Marinobacter</taxon>
    </lineage>
</organism>
<feature type="domain" description="MlaB-like STAS" evidence="1">
    <location>
        <begin position="14"/>
        <end position="93"/>
    </location>
</feature>
<dbReference type="AlphaFoldDB" id="R8B535"/>
<keyword evidence="3" id="KW-1185">Reference proteome</keyword>
<dbReference type="Pfam" id="PF13466">
    <property type="entry name" value="STAS_2"/>
    <property type="match status" value="1"/>
</dbReference>
<protein>
    <submittedName>
        <fullName evidence="2">NTP binding protein (Contains STAS domain)</fullName>
    </submittedName>
</protein>
<accession>R8B535</accession>
<evidence type="ECO:0000259" key="1">
    <source>
        <dbReference type="Pfam" id="PF13466"/>
    </source>
</evidence>
<dbReference type="EMBL" id="ASAD01000004">
    <property type="protein sequence ID" value="EON93730.1"/>
    <property type="molecule type" value="Genomic_DNA"/>
</dbReference>
<dbReference type="SUPFAM" id="SSF52091">
    <property type="entry name" value="SpoIIaa-like"/>
    <property type="match status" value="1"/>
</dbReference>
<sequence>MTSVARVELSGDILKVSGSVDPLTVVSTRKQGEALIQSASGNLTVDLSALENAHSVVLSLLLCWQRCADELGRSLLFTGVSDRLYSLAALSNLEEQLSGFQPDGSA</sequence>
<dbReference type="HOGENOM" id="CLU_115403_13_1_6"/>
<name>R8B535_9GAMM</name>
<dbReference type="STRING" id="1318628.MARLIPOL_01450"/>
<comment type="caution">
    <text evidence="2">The sequence shown here is derived from an EMBL/GenBank/DDBJ whole genome shotgun (WGS) entry which is preliminary data.</text>
</comment>
<dbReference type="InterPro" id="IPR036513">
    <property type="entry name" value="STAS_dom_sf"/>
</dbReference>
<dbReference type="eggNOG" id="COG3113">
    <property type="taxonomic scope" value="Bacteria"/>
</dbReference>